<organism evidence="1 2">
    <name type="scientific">Mycobacterium intracellulare (strain ATCC 13950 / DSM 43223 / JCM 6384 / NCTC 13025 / 3600)</name>
    <dbReference type="NCBI Taxonomy" id="487521"/>
    <lineage>
        <taxon>Bacteria</taxon>
        <taxon>Bacillati</taxon>
        <taxon>Actinomycetota</taxon>
        <taxon>Actinomycetes</taxon>
        <taxon>Mycobacteriales</taxon>
        <taxon>Mycobacteriaceae</taxon>
        <taxon>Mycobacterium</taxon>
        <taxon>Mycobacterium avium complex (MAC)</taxon>
    </lineage>
</organism>
<sequence>MRPSGARVIRRRSEREQRLAGAFRRQACTYTFHHPEKLLRDGGDDEAV</sequence>
<gene>
    <name evidence="1" type="ordered locus">OCU_40340</name>
</gene>
<proteinExistence type="predicted"/>
<dbReference type="EMBL" id="CP003322">
    <property type="protein sequence ID" value="AFC45253.1"/>
    <property type="molecule type" value="Genomic_DNA"/>
</dbReference>
<name>H8IN70_MYCIA</name>
<protein>
    <submittedName>
        <fullName evidence="1">Uncharacterized protein</fullName>
    </submittedName>
</protein>
<dbReference type="AlphaFoldDB" id="H8IN70"/>
<dbReference type="HOGENOM" id="CLU_3155061_0_0_11"/>
<dbReference type="KEGG" id="mia:OCU_40340"/>
<reference evidence="1 2" key="1">
    <citation type="journal article" date="2012" name="J. Bacteriol.">
        <title>Complete genome sequence of Mycobacterium intracellulare strain ATCC 13950T.</title>
        <authorList>
            <person name="Kim B.J."/>
            <person name="Choi B.S."/>
            <person name="Lim J.S."/>
            <person name="Choi I.Y."/>
            <person name="Lee J.H."/>
            <person name="Chun J."/>
            <person name="Kook Y.H."/>
            <person name="Kim B.J."/>
        </authorList>
    </citation>
    <scope>NUCLEOTIDE SEQUENCE [LARGE SCALE GENOMIC DNA]</scope>
    <source>
        <strain evidence="2">ATCC 13950 / DSM 43223 / JCM 6384 / NCTC 13025 / 3600</strain>
    </source>
</reference>
<accession>H8IN70</accession>
<dbReference type="Proteomes" id="UP000008004">
    <property type="component" value="Chromosome"/>
</dbReference>
<evidence type="ECO:0000313" key="2">
    <source>
        <dbReference type="Proteomes" id="UP000008004"/>
    </source>
</evidence>
<evidence type="ECO:0000313" key="1">
    <source>
        <dbReference type="EMBL" id="AFC45253.1"/>
    </source>
</evidence>
<dbReference type="PATRIC" id="fig|487521.10.peg.4041"/>